<dbReference type="SUPFAM" id="SSF56176">
    <property type="entry name" value="FAD-binding/transporter-associated domain-like"/>
    <property type="match status" value="1"/>
</dbReference>
<name>A0A562T0G6_CHIJA</name>
<dbReference type="RefSeq" id="WP_145716363.1">
    <property type="nucleotide sequence ID" value="NZ_BAAAFY010000005.1"/>
</dbReference>
<dbReference type="GO" id="GO:0016899">
    <property type="term" value="F:oxidoreductase activity, acting on the CH-OH group of donors, oxygen as acceptor"/>
    <property type="evidence" value="ECO:0007669"/>
    <property type="project" value="InterPro"/>
</dbReference>
<dbReference type="InterPro" id="IPR016166">
    <property type="entry name" value="FAD-bd_PCMH"/>
</dbReference>
<evidence type="ECO:0000259" key="1">
    <source>
        <dbReference type="PROSITE" id="PS51387"/>
    </source>
</evidence>
<dbReference type="PANTHER" id="PTHR43762">
    <property type="entry name" value="L-GULONOLACTONE OXIDASE"/>
    <property type="match status" value="1"/>
</dbReference>
<dbReference type="GO" id="GO:0071949">
    <property type="term" value="F:FAD binding"/>
    <property type="evidence" value="ECO:0007669"/>
    <property type="project" value="InterPro"/>
</dbReference>
<dbReference type="Pfam" id="PF01565">
    <property type="entry name" value="FAD_binding_4"/>
    <property type="match status" value="1"/>
</dbReference>
<dbReference type="InterPro" id="IPR036318">
    <property type="entry name" value="FAD-bd_PCMH-like_sf"/>
</dbReference>
<dbReference type="OrthoDB" id="545125at2"/>
<comment type="caution">
    <text evidence="2">The sequence shown here is derived from an EMBL/GenBank/DDBJ whole genome shotgun (WGS) entry which is preliminary data.</text>
</comment>
<proteinExistence type="predicted"/>
<protein>
    <submittedName>
        <fullName evidence="2">FAD/FMN-containing dehydrogenase</fullName>
    </submittedName>
</protein>
<dbReference type="PANTHER" id="PTHR43762:SF1">
    <property type="entry name" value="D-ARABINONO-1,4-LACTONE OXIDASE"/>
    <property type="match status" value="1"/>
</dbReference>
<dbReference type="InterPro" id="IPR016169">
    <property type="entry name" value="FAD-bd_PCMH_sub2"/>
</dbReference>
<dbReference type="PROSITE" id="PS51387">
    <property type="entry name" value="FAD_PCMH"/>
    <property type="match status" value="1"/>
</dbReference>
<keyword evidence="3" id="KW-1185">Reference proteome</keyword>
<dbReference type="AlphaFoldDB" id="A0A562T0G6"/>
<reference evidence="2 3" key="1">
    <citation type="journal article" date="2013" name="Stand. Genomic Sci.">
        <title>Genomic Encyclopedia of Type Strains, Phase I: The one thousand microbial genomes (KMG-I) project.</title>
        <authorList>
            <person name="Kyrpides N.C."/>
            <person name="Woyke T."/>
            <person name="Eisen J.A."/>
            <person name="Garrity G."/>
            <person name="Lilburn T.G."/>
            <person name="Beck B.J."/>
            <person name="Whitman W.B."/>
            <person name="Hugenholtz P."/>
            <person name="Klenk H.P."/>
        </authorList>
    </citation>
    <scope>NUCLEOTIDE SEQUENCE [LARGE SCALE GENOMIC DNA]</scope>
    <source>
        <strain evidence="2 3">DSM 13484</strain>
    </source>
</reference>
<accession>A0A562T0G6</accession>
<organism evidence="2 3">
    <name type="scientific">Chitinophaga japonensis</name>
    <name type="common">Flexibacter japonensis</name>
    <dbReference type="NCBI Taxonomy" id="104662"/>
    <lineage>
        <taxon>Bacteria</taxon>
        <taxon>Pseudomonadati</taxon>
        <taxon>Bacteroidota</taxon>
        <taxon>Chitinophagia</taxon>
        <taxon>Chitinophagales</taxon>
        <taxon>Chitinophagaceae</taxon>
        <taxon>Chitinophaga</taxon>
    </lineage>
</organism>
<evidence type="ECO:0000313" key="2">
    <source>
        <dbReference type="EMBL" id="TWI86500.1"/>
    </source>
</evidence>
<feature type="domain" description="FAD-binding PCMH-type" evidence="1">
    <location>
        <begin position="8"/>
        <end position="177"/>
    </location>
</feature>
<gene>
    <name evidence="2" type="ORF">LX66_3758</name>
</gene>
<dbReference type="Gene3D" id="3.30.465.10">
    <property type="match status" value="1"/>
</dbReference>
<dbReference type="EMBL" id="VLLG01000004">
    <property type="protein sequence ID" value="TWI86500.1"/>
    <property type="molecule type" value="Genomic_DNA"/>
</dbReference>
<sequence length="446" mass="50653">MQKRLANWGNYPVVSCEESTFSREDQLQALLDTPSSSLIARGNGRCYGDASLGAHSISTLKYDKVLHFDVAEGIFECQAGITLDQVLDIIVPKGWFLPVTPGTKFITIGGAVASDVHGKNHHVDGAFSNHIIDMEVITSRGPLTCSPHTEADLFWATCGGMGLTGVITRVRFRLKKIATSYIKQRQIKARNLEEVIRLFEEYKHYTYSVAWIDCLQKGDSFGRSILIVGEHAQPEDLSGQQRQAPLQLPEKKKLTVPFNLPSFVLNTLTVKAFNWLYYAKNTKREINNVVSYEPFFYPLDAFLHWNRGYGKAGFVQYQFVLPLEQKDGLVAILQRISSKGWGSFLAVLKVFGKQDSLISFPMEGYTLALDFPVRKGLLPFLDELDALVLQYGGRLYLSKDARMKQEVFWQSYPHVQRFAEIVKQYNHTYRFRSLQSDRLQLTINNE</sequence>
<dbReference type="InterPro" id="IPR006094">
    <property type="entry name" value="Oxid_FAD_bind_N"/>
</dbReference>
<evidence type="ECO:0000313" key="3">
    <source>
        <dbReference type="Proteomes" id="UP000316778"/>
    </source>
</evidence>
<dbReference type="Proteomes" id="UP000316778">
    <property type="component" value="Unassembled WGS sequence"/>
</dbReference>
<dbReference type="InterPro" id="IPR010031">
    <property type="entry name" value="FAD_lactone_oxidase-like"/>
</dbReference>